<organism evidence="2 3">
    <name type="scientific">Mucor saturninus</name>
    <dbReference type="NCBI Taxonomy" id="64648"/>
    <lineage>
        <taxon>Eukaryota</taxon>
        <taxon>Fungi</taxon>
        <taxon>Fungi incertae sedis</taxon>
        <taxon>Mucoromycota</taxon>
        <taxon>Mucoromycotina</taxon>
        <taxon>Mucoromycetes</taxon>
        <taxon>Mucorales</taxon>
        <taxon>Mucorineae</taxon>
        <taxon>Mucoraceae</taxon>
        <taxon>Mucor</taxon>
    </lineage>
</organism>
<accession>A0A8H7QZ85</accession>
<dbReference type="AlphaFoldDB" id="A0A8H7QZ85"/>
<reference evidence="2" key="1">
    <citation type="submission" date="2020-12" db="EMBL/GenBank/DDBJ databases">
        <title>Metabolic potential, ecology and presence of endohyphal bacteria is reflected in genomic diversity of Mucoromycotina.</title>
        <authorList>
            <person name="Muszewska A."/>
            <person name="Okrasinska A."/>
            <person name="Steczkiewicz K."/>
            <person name="Drgas O."/>
            <person name="Orlowska M."/>
            <person name="Perlinska-Lenart U."/>
            <person name="Aleksandrzak-Piekarczyk T."/>
            <person name="Szatraj K."/>
            <person name="Zielenkiewicz U."/>
            <person name="Pilsyk S."/>
            <person name="Malc E."/>
            <person name="Mieczkowski P."/>
            <person name="Kruszewska J.S."/>
            <person name="Biernat P."/>
            <person name="Pawlowska J."/>
        </authorList>
    </citation>
    <scope>NUCLEOTIDE SEQUENCE</scope>
    <source>
        <strain evidence="2">WA0000017839</strain>
    </source>
</reference>
<dbReference type="OrthoDB" id="2430203at2759"/>
<evidence type="ECO:0000313" key="2">
    <source>
        <dbReference type="EMBL" id="KAG2200565.1"/>
    </source>
</evidence>
<gene>
    <name evidence="2" type="ORF">INT47_012351</name>
</gene>
<comment type="caution">
    <text evidence="2">The sequence shown here is derived from an EMBL/GenBank/DDBJ whole genome shotgun (WGS) entry which is preliminary data.</text>
</comment>
<feature type="region of interest" description="Disordered" evidence="1">
    <location>
        <begin position="193"/>
        <end position="214"/>
    </location>
</feature>
<proteinExistence type="predicted"/>
<sequence>MKQEYEDTHHSNTVQSKIIADLKAMMWERHRPVVTRKLTARYLENDAFMRWSAAYQPQVYTNMETNNYIESWHKNSKITYPVKDVLPEYNYNISRIFLKVGRMGPEERRHRTRDIQEEDTSADALKQIIEMQPLILMVGVFMLLLLSQLQVYPDFCFNNIACKHMYLLKRDMSWLFVFEASFDPTFSTIPQNSPDSSALLTPTEQAPLTASSNSSTDFDTLLSNIHKLKRRQYTLTETELEELTSFNHWFLSRIDSTNNSFQF</sequence>
<keyword evidence="3" id="KW-1185">Reference proteome</keyword>
<evidence type="ECO:0000256" key="1">
    <source>
        <dbReference type="SAM" id="MobiDB-lite"/>
    </source>
</evidence>
<name>A0A8H7QZ85_9FUNG</name>
<protein>
    <submittedName>
        <fullName evidence="2">Uncharacterized protein</fullName>
    </submittedName>
</protein>
<dbReference type="EMBL" id="JAEPRD010000082">
    <property type="protein sequence ID" value="KAG2200565.1"/>
    <property type="molecule type" value="Genomic_DNA"/>
</dbReference>
<evidence type="ECO:0000313" key="3">
    <source>
        <dbReference type="Proteomes" id="UP000603453"/>
    </source>
</evidence>
<dbReference type="Proteomes" id="UP000603453">
    <property type="component" value="Unassembled WGS sequence"/>
</dbReference>